<feature type="transmembrane region" description="Helical" evidence="2">
    <location>
        <begin position="20"/>
        <end position="37"/>
    </location>
</feature>
<keyword evidence="2" id="KW-1133">Transmembrane helix</keyword>
<dbReference type="InterPro" id="IPR036249">
    <property type="entry name" value="Thioredoxin-like_sf"/>
</dbReference>
<dbReference type="SUPFAM" id="SSF52833">
    <property type="entry name" value="Thioredoxin-like"/>
    <property type="match status" value="1"/>
</dbReference>
<reference evidence="4 5" key="1">
    <citation type="journal article" date="2016" name="Nat. Commun.">
        <title>Thousands of microbial genomes shed light on interconnected biogeochemical processes in an aquifer system.</title>
        <authorList>
            <person name="Anantharaman K."/>
            <person name="Brown C.T."/>
            <person name="Hug L.A."/>
            <person name="Sharon I."/>
            <person name="Castelle C.J."/>
            <person name="Probst A.J."/>
            <person name="Thomas B.C."/>
            <person name="Singh A."/>
            <person name="Wilkins M.J."/>
            <person name="Karaoz U."/>
            <person name="Brodie E.L."/>
            <person name="Williams K.H."/>
            <person name="Hubbard S.S."/>
            <person name="Banfield J.F."/>
        </authorList>
    </citation>
    <scope>NUCLEOTIDE SEQUENCE [LARGE SCALE GENOMIC DNA]</scope>
</reference>
<feature type="domain" description="Thioredoxin" evidence="3">
    <location>
        <begin position="45"/>
        <end position="176"/>
    </location>
</feature>
<dbReference type="STRING" id="1797197.A2Y75_00005"/>
<organism evidence="4 5">
    <name type="scientific">Candidatus Solincola sediminis</name>
    <dbReference type="NCBI Taxonomy" id="1797199"/>
    <lineage>
        <taxon>Bacteria</taxon>
        <taxon>Bacillati</taxon>
        <taxon>Actinomycetota</taxon>
        <taxon>Candidatus Geothermincolia</taxon>
        <taxon>Candidatus Geothermincolales</taxon>
        <taxon>Candidatus Geothermincolaceae</taxon>
        <taxon>Candidatus Solincola</taxon>
    </lineage>
</organism>
<dbReference type="Gene3D" id="3.40.30.10">
    <property type="entry name" value="Glutaredoxin"/>
    <property type="match status" value="1"/>
</dbReference>
<keyword evidence="2" id="KW-0472">Membrane</keyword>
<accession>A0A1F2WPX8</accession>
<evidence type="ECO:0000313" key="5">
    <source>
        <dbReference type="Proteomes" id="UP000177876"/>
    </source>
</evidence>
<feature type="compositionally biased region" description="Polar residues" evidence="1">
    <location>
        <begin position="58"/>
        <end position="75"/>
    </location>
</feature>
<dbReference type="InterPro" id="IPR013766">
    <property type="entry name" value="Thioredoxin_domain"/>
</dbReference>
<dbReference type="PROSITE" id="PS51352">
    <property type="entry name" value="THIOREDOXIN_2"/>
    <property type="match status" value="1"/>
</dbReference>
<evidence type="ECO:0000256" key="1">
    <source>
        <dbReference type="SAM" id="MobiDB-lite"/>
    </source>
</evidence>
<sequence length="178" mass="19673">MISSGDSNGKRRRGSRARKILLIAMMAVVGIILLTWTECGCTVEQKQGAAAEVAEEQSAGNQNTGSQSTNMSASETALDKARQAGKPVLLNFHSTQCYPCIEIEKQIKIVEPEYDGKVEFIIVDVYDRSEQNLCYQYQIEIIPTTFFIDAKGQVREGREGVIQAASLKEILNNLIANR</sequence>
<dbReference type="PANTHER" id="PTHR43601:SF3">
    <property type="entry name" value="THIOREDOXIN, MITOCHONDRIAL"/>
    <property type="match status" value="1"/>
</dbReference>
<protein>
    <recommendedName>
        <fullName evidence="3">Thioredoxin domain-containing protein</fullName>
    </recommendedName>
</protein>
<dbReference type="GO" id="GO:0045454">
    <property type="term" value="P:cell redox homeostasis"/>
    <property type="evidence" value="ECO:0007669"/>
    <property type="project" value="TreeGrafter"/>
</dbReference>
<dbReference type="EMBL" id="MELK01000019">
    <property type="protein sequence ID" value="OFW58914.1"/>
    <property type="molecule type" value="Genomic_DNA"/>
</dbReference>
<keyword evidence="2" id="KW-0812">Transmembrane</keyword>
<dbReference type="InterPro" id="IPR012336">
    <property type="entry name" value="Thioredoxin-like_fold"/>
</dbReference>
<proteinExistence type="predicted"/>
<evidence type="ECO:0000313" key="4">
    <source>
        <dbReference type="EMBL" id="OFW58914.1"/>
    </source>
</evidence>
<dbReference type="Proteomes" id="UP000177876">
    <property type="component" value="Unassembled WGS sequence"/>
</dbReference>
<dbReference type="Pfam" id="PF13098">
    <property type="entry name" value="Thioredoxin_2"/>
    <property type="match status" value="1"/>
</dbReference>
<gene>
    <name evidence="4" type="ORF">A2Y75_00005</name>
</gene>
<dbReference type="AlphaFoldDB" id="A0A1F2WPX8"/>
<name>A0A1F2WPX8_9ACTN</name>
<evidence type="ECO:0000259" key="3">
    <source>
        <dbReference type="PROSITE" id="PS51352"/>
    </source>
</evidence>
<dbReference type="CDD" id="cd02947">
    <property type="entry name" value="TRX_family"/>
    <property type="match status" value="1"/>
</dbReference>
<dbReference type="PANTHER" id="PTHR43601">
    <property type="entry name" value="THIOREDOXIN, MITOCHONDRIAL"/>
    <property type="match status" value="1"/>
</dbReference>
<comment type="caution">
    <text evidence="4">The sequence shown here is derived from an EMBL/GenBank/DDBJ whole genome shotgun (WGS) entry which is preliminary data.</text>
</comment>
<evidence type="ECO:0000256" key="2">
    <source>
        <dbReference type="SAM" id="Phobius"/>
    </source>
</evidence>
<feature type="region of interest" description="Disordered" evidence="1">
    <location>
        <begin position="54"/>
        <end position="77"/>
    </location>
</feature>